<evidence type="ECO:0000313" key="2">
    <source>
        <dbReference type="Proteomes" id="UP000634529"/>
    </source>
</evidence>
<dbReference type="Proteomes" id="UP000634529">
    <property type="component" value="Unassembled WGS sequence"/>
</dbReference>
<accession>A0ABR9AX75</accession>
<evidence type="ECO:0000313" key="1">
    <source>
        <dbReference type="EMBL" id="MBD8498736.1"/>
    </source>
</evidence>
<keyword evidence="2" id="KW-1185">Reference proteome</keyword>
<evidence type="ECO:0008006" key="3">
    <source>
        <dbReference type="Google" id="ProtNLM"/>
    </source>
</evidence>
<dbReference type="InterPro" id="IPR014903">
    <property type="entry name" value="DUF1796"/>
</dbReference>
<dbReference type="RefSeq" id="WP_192025110.1">
    <property type="nucleotide sequence ID" value="NZ_JACYTN010000006.1"/>
</dbReference>
<name>A0ABR9AX75_9BACL</name>
<comment type="caution">
    <text evidence="1">The sequence shown here is derived from an EMBL/GenBank/DDBJ whole genome shotgun (WGS) entry which is preliminary data.</text>
</comment>
<gene>
    <name evidence="1" type="ORF">IFO66_10540</name>
</gene>
<protein>
    <recommendedName>
        <fullName evidence="3">Peptidase</fullName>
    </recommendedName>
</protein>
<sequence>MHAERCSGSYNAVISLGSNCLPAIQLERNGLRRFTGPIDWMDSKHTPAIIELIHNHFDHFLYKPHLQSLGILNDFVLIQDNRYQVIVVHDFPVSNNDEHHWNSYPEVVDKVTRRIQRLYQYMERSDRLLFIRTDTTMNDALLLEQELRSHVKKEFHLLIVNHENVGTLSPLHWPLVYGTAFALPKNNDIWNDNDAHWKTLLQGVKIVPSRKFTN</sequence>
<dbReference type="EMBL" id="JACYTN010000006">
    <property type="protein sequence ID" value="MBD8498736.1"/>
    <property type="molecule type" value="Genomic_DNA"/>
</dbReference>
<proteinExistence type="predicted"/>
<organism evidence="1 2">
    <name type="scientific">Paenibacillus arenosi</name>
    <dbReference type="NCBI Taxonomy" id="2774142"/>
    <lineage>
        <taxon>Bacteria</taxon>
        <taxon>Bacillati</taxon>
        <taxon>Bacillota</taxon>
        <taxon>Bacilli</taxon>
        <taxon>Bacillales</taxon>
        <taxon>Paenibacillaceae</taxon>
        <taxon>Paenibacillus</taxon>
    </lineage>
</organism>
<reference evidence="1 2" key="1">
    <citation type="submission" date="2020-09" db="EMBL/GenBank/DDBJ databases">
        <title>Paenibacillus sp. CAU 1523 isolated from sand of Haeundae Beach.</title>
        <authorList>
            <person name="Kim W."/>
        </authorList>
    </citation>
    <scope>NUCLEOTIDE SEQUENCE [LARGE SCALE GENOMIC DNA]</scope>
    <source>
        <strain evidence="1 2">CAU 1523</strain>
    </source>
</reference>
<dbReference type="Pfam" id="PF08795">
    <property type="entry name" value="DUF1796"/>
    <property type="match status" value="1"/>
</dbReference>